<evidence type="ECO:0000313" key="8">
    <source>
        <dbReference type="Proteomes" id="UP001595764"/>
    </source>
</evidence>
<keyword evidence="2 5" id="KW-0812">Transmembrane</keyword>
<feature type="transmembrane region" description="Helical" evidence="5">
    <location>
        <begin position="26"/>
        <end position="43"/>
    </location>
</feature>
<feature type="transmembrane region" description="Helical" evidence="5">
    <location>
        <begin position="430"/>
        <end position="447"/>
    </location>
</feature>
<dbReference type="Pfam" id="PF13515">
    <property type="entry name" value="FUSC_2"/>
    <property type="match status" value="1"/>
</dbReference>
<keyword evidence="3 5" id="KW-1133">Transmembrane helix</keyword>
<keyword evidence="8" id="KW-1185">Reference proteome</keyword>
<dbReference type="Proteomes" id="UP001595764">
    <property type="component" value="Unassembled WGS sequence"/>
</dbReference>
<feature type="transmembrane region" description="Helical" evidence="5">
    <location>
        <begin position="49"/>
        <end position="65"/>
    </location>
</feature>
<proteinExistence type="predicted"/>
<feature type="transmembrane region" description="Helical" evidence="5">
    <location>
        <begin position="98"/>
        <end position="117"/>
    </location>
</feature>
<evidence type="ECO:0000256" key="2">
    <source>
        <dbReference type="ARBA" id="ARBA00022692"/>
    </source>
</evidence>
<feature type="transmembrane region" description="Helical" evidence="5">
    <location>
        <begin position="148"/>
        <end position="165"/>
    </location>
</feature>
<feature type="transmembrane region" description="Helical" evidence="5">
    <location>
        <begin position="356"/>
        <end position="375"/>
    </location>
</feature>
<feature type="transmembrane region" description="Helical" evidence="5">
    <location>
        <begin position="453"/>
        <end position="473"/>
    </location>
</feature>
<evidence type="ECO:0000313" key="7">
    <source>
        <dbReference type="EMBL" id="MFC3517288.1"/>
    </source>
</evidence>
<evidence type="ECO:0000256" key="1">
    <source>
        <dbReference type="ARBA" id="ARBA00004141"/>
    </source>
</evidence>
<dbReference type="EMBL" id="JBHRWI010000076">
    <property type="protein sequence ID" value="MFC3517288.1"/>
    <property type="molecule type" value="Genomic_DNA"/>
</dbReference>
<evidence type="ECO:0000256" key="5">
    <source>
        <dbReference type="SAM" id="Phobius"/>
    </source>
</evidence>
<accession>A0ABV7QYH7</accession>
<sequence>MDWAALRDAARRGMRPGKPLQEPRKLLRVAIGMLVAAIVGYLLHDPGEQLLVTVGAFLAAIAAVMPHNRSRIVATAVTCLAQIAAAALGVLLGGNWAVALPLVFVLFLVAGLLRAVALSLSIRMTVVTIVFLAFAEIAPASVGGAVGFFSLGFAIMFLAQLLPPYGSRHSSQRRAVAGLYLAIATGESEDSALLAAERSLALLRRRSHRELDRLAQLVERGEEIGQQMRALGNRTDAASARWRAAACDQLRAVASAISRPREGSSLAAASRPHQPGDGLELALSRAVDTATRLTAGGEVPPASDQRRAPSSLELLRDELRWGSPILHHAVRLAVVCVIAQVVGMAAGSWLGRDAFLAGHGFWVVVAAALIVFPDYGSTFSRGIGRTIGTVAGAAFGVALSFLPAIPVLHAAVLLLLFYGYLAFRSCGQPYTMFWVVAWIGSLTPGPLGATTRGLDTVIGCLLAFAAYLVAPTWQRRLLTERLTEWAEAAARQIDALVLLWTADDEPHRLAVAHSTVRARLTGLEFTAAARSARDEPRDRRGRWPNDTLALAIDAVTSVRRQIAALSALAPLWNDDERAAVCAQVEMHSRVLDAVAQAPEFSAPHSNTGGAQGPTVSADTAAALDLLRDAGAAVEKIAAAQSPVGAR</sequence>
<gene>
    <name evidence="7" type="ORF">ACFORO_44515</name>
</gene>
<comment type="caution">
    <text evidence="7">The sequence shown here is derived from an EMBL/GenBank/DDBJ whole genome shotgun (WGS) entry which is preliminary data.</text>
</comment>
<protein>
    <submittedName>
        <fullName evidence="7">FUSC family protein</fullName>
    </submittedName>
</protein>
<evidence type="ECO:0000256" key="3">
    <source>
        <dbReference type="ARBA" id="ARBA00022989"/>
    </source>
</evidence>
<dbReference type="InterPro" id="IPR049453">
    <property type="entry name" value="Memb_transporter_dom"/>
</dbReference>
<reference evidence="8" key="1">
    <citation type="journal article" date="2019" name="Int. J. Syst. Evol. Microbiol.">
        <title>The Global Catalogue of Microorganisms (GCM) 10K type strain sequencing project: providing services to taxonomists for standard genome sequencing and annotation.</title>
        <authorList>
            <consortium name="The Broad Institute Genomics Platform"/>
            <consortium name="The Broad Institute Genome Sequencing Center for Infectious Disease"/>
            <person name="Wu L."/>
            <person name="Ma J."/>
        </authorList>
    </citation>
    <scope>NUCLEOTIDE SEQUENCE [LARGE SCALE GENOMIC DNA]</scope>
    <source>
        <strain evidence="8">CGMCC 4.7682</strain>
    </source>
</reference>
<keyword evidence="4 5" id="KW-0472">Membrane</keyword>
<evidence type="ECO:0000256" key="4">
    <source>
        <dbReference type="ARBA" id="ARBA00023136"/>
    </source>
</evidence>
<comment type="subcellular location">
    <subcellularLocation>
        <location evidence="1">Membrane</location>
        <topology evidence="1">Multi-pass membrane protein</topology>
    </subcellularLocation>
</comment>
<name>A0ABV7QYH7_9PSEU</name>
<organism evidence="7 8">
    <name type="scientific">Amycolatopsis halotolerans</name>
    <dbReference type="NCBI Taxonomy" id="330083"/>
    <lineage>
        <taxon>Bacteria</taxon>
        <taxon>Bacillati</taxon>
        <taxon>Actinomycetota</taxon>
        <taxon>Actinomycetes</taxon>
        <taxon>Pseudonocardiales</taxon>
        <taxon>Pseudonocardiaceae</taxon>
        <taxon>Amycolatopsis</taxon>
    </lineage>
</organism>
<feature type="transmembrane region" description="Helical" evidence="5">
    <location>
        <begin position="72"/>
        <end position="92"/>
    </location>
</feature>
<feature type="domain" description="Integral membrane bound transporter" evidence="6">
    <location>
        <begin position="347"/>
        <end position="465"/>
    </location>
</feature>
<feature type="transmembrane region" description="Helical" evidence="5">
    <location>
        <begin position="329"/>
        <end position="350"/>
    </location>
</feature>
<evidence type="ECO:0000259" key="6">
    <source>
        <dbReference type="Pfam" id="PF13515"/>
    </source>
</evidence>
<dbReference type="RefSeq" id="WP_377872506.1">
    <property type="nucleotide sequence ID" value="NZ_JBHMAY010000038.1"/>
</dbReference>